<dbReference type="InterPro" id="IPR001451">
    <property type="entry name" value="Hexapep"/>
</dbReference>
<comment type="caution">
    <text evidence="8">The sequence shown here is derived from an EMBL/GenBank/DDBJ whole genome shotgun (WGS) entry which is preliminary data.</text>
</comment>
<dbReference type="EC" id="2.3.1.30" evidence="2"/>
<dbReference type="InterPro" id="IPR045304">
    <property type="entry name" value="LbH_SAT"/>
</dbReference>
<dbReference type="SUPFAM" id="SSF51161">
    <property type="entry name" value="Trimeric LpxA-like enzymes"/>
    <property type="match status" value="1"/>
</dbReference>
<feature type="region of interest" description="Disordered" evidence="7">
    <location>
        <begin position="1"/>
        <end position="23"/>
    </location>
</feature>
<sequence length="335" mass="36122">MAAPTYGCGQSQGPQGQRPGAKWDLGRIVAELRAERERWRERQQRHKDVGGRELPSREVLQEIVTQLQGALFPMRLGPAQLHQETEDYYIGYTLDAALEALLGQVRLELCYAARHQPAADGAVEERAVHIVRSFAEALPQVRALLDTDVEAAYSGDPAARSVDEVLLCYPGVVAMIHHRLAHQLYRLGVPLLARIVAELAHAETGIDIHPGAAIGAGFFIDHGTGVVIGETAVIGQRVRLYQAVTLGAKRFATDEAGNLEKGQPRHPIVEDDVVIYAGATILGRITIGKGSSIGGNVWLTHSVPPGSHVTQADSQHSQHSQHSLPPPTPLKAAAA</sequence>
<reference evidence="8 9" key="1">
    <citation type="submission" date="2019-02" db="EMBL/GenBank/DDBJ databases">
        <title>Genomic Encyclopedia of Type Strains, Phase IV (KMG-IV): sequencing the most valuable type-strain genomes for metagenomic binning, comparative biology and taxonomic classification.</title>
        <authorList>
            <person name="Goeker M."/>
        </authorList>
    </citation>
    <scope>NUCLEOTIDE SEQUENCE [LARGE SCALE GENOMIC DNA]</scope>
    <source>
        <strain evidence="8 9">DSM 21223</strain>
    </source>
</reference>
<gene>
    <name evidence="8" type="ORF">EV678_0305</name>
</gene>
<dbReference type="PANTHER" id="PTHR42811">
    <property type="entry name" value="SERINE ACETYLTRANSFERASE"/>
    <property type="match status" value="1"/>
</dbReference>
<evidence type="ECO:0000256" key="5">
    <source>
        <dbReference type="ARBA" id="ARBA00023315"/>
    </source>
</evidence>
<accession>A0ABY0IUG1</accession>
<dbReference type="Gene3D" id="1.10.3130.10">
    <property type="entry name" value="serine acetyltransferase, domain 1"/>
    <property type="match status" value="1"/>
</dbReference>
<dbReference type="InterPro" id="IPR011004">
    <property type="entry name" value="Trimer_LpxA-like_sf"/>
</dbReference>
<evidence type="ECO:0000256" key="3">
    <source>
        <dbReference type="ARBA" id="ARBA00022605"/>
    </source>
</evidence>
<evidence type="ECO:0000256" key="4">
    <source>
        <dbReference type="ARBA" id="ARBA00022679"/>
    </source>
</evidence>
<feature type="compositionally biased region" description="Low complexity" evidence="7">
    <location>
        <begin position="7"/>
        <end position="20"/>
    </location>
</feature>
<evidence type="ECO:0000256" key="1">
    <source>
        <dbReference type="ARBA" id="ARBA00007274"/>
    </source>
</evidence>
<dbReference type="RefSeq" id="WP_207222138.1">
    <property type="nucleotide sequence ID" value="NZ_SHKM01000001.1"/>
</dbReference>
<dbReference type="Gene3D" id="2.160.10.10">
    <property type="entry name" value="Hexapeptide repeat proteins"/>
    <property type="match status" value="1"/>
</dbReference>
<dbReference type="InterPro" id="IPR053376">
    <property type="entry name" value="Serine_acetyltransferase"/>
</dbReference>
<dbReference type="NCBIfam" id="NF041874">
    <property type="entry name" value="EPS_EpsC"/>
    <property type="match status" value="1"/>
</dbReference>
<keyword evidence="3" id="KW-0028">Amino-acid biosynthesis</keyword>
<evidence type="ECO:0000313" key="9">
    <source>
        <dbReference type="Proteomes" id="UP000292136"/>
    </source>
</evidence>
<evidence type="ECO:0000256" key="7">
    <source>
        <dbReference type="SAM" id="MobiDB-lite"/>
    </source>
</evidence>
<dbReference type="InterPro" id="IPR042122">
    <property type="entry name" value="Ser_AcTrfase_N_sf"/>
</dbReference>
<feature type="region of interest" description="Disordered" evidence="7">
    <location>
        <begin position="304"/>
        <end position="335"/>
    </location>
</feature>
<keyword evidence="9" id="KW-1185">Reference proteome</keyword>
<dbReference type="CDD" id="cd03354">
    <property type="entry name" value="LbH_SAT"/>
    <property type="match status" value="1"/>
</dbReference>
<proteinExistence type="inferred from homology"/>
<protein>
    <recommendedName>
        <fullName evidence="2">serine O-acetyltransferase</fullName>
        <ecNumber evidence="2">2.3.1.30</ecNumber>
    </recommendedName>
</protein>
<feature type="compositionally biased region" description="Low complexity" evidence="7">
    <location>
        <begin position="314"/>
        <end position="323"/>
    </location>
</feature>
<evidence type="ECO:0000256" key="2">
    <source>
        <dbReference type="ARBA" id="ARBA00013266"/>
    </source>
</evidence>
<dbReference type="EMBL" id="SHKM01000001">
    <property type="protein sequence ID" value="RZT89519.1"/>
    <property type="molecule type" value="Genomic_DNA"/>
</dbReference>
<comment type="catalytic activity">
    <reaction evidence="6">
        <text>L-serine + acetyl-CoA = O-acetyl-L-serine + CoA</text>
        <dbReference type="Rhea" id="RHEA:24560"/>
        <dbReference type="ChEBI" id="CHEBI:33384"/>
        <dbReference type="ChEBI" id="CHEBI:57287"/>
        <dbReference type="ChEBI" id="CHEBI:57288"/>
        <dbReference type="ChEBI" id="CHEBI:58340"/>
        <dbReference type="EC" id="2.3.1.30"/>
    </reaction>
</comment>
<dbReference type="Proteomes" id="UP000292136">
    <property type="component" value="Unassembled WGS sequence"/>
</dbReference>
<organism evidence="8 9">
    <name type="scientific">Azospira oryzae</name>
    <dbReference type="NCBI Taxonomy" id="146939"/>
    <lineage>
        <taxon>Bacteria</taxon>
        <taxon>Pseudomonadati</taxon>
        <taxon>Pseudomonadota</taxon>
        <taxon>Betaproteobacteria</taxon>
        <taxon>Rhodocyclales</taxon>
        <taxon>Rhodocyclaceae</taxon>
        <taxon>Azospira</taxon>
    </lineage>
</organism>
<keyword evidence="5" id="KW-0012">Acyltransferase</keyword>
<evidence type="ECO:0000313" key="8">
    <source>
        <dbReference type="EMBL" id="RZT89519.1"/>
    </source>
</evidence>
<name>A0ABY0IUG1_9RHOO</name>
<evidence type="ECO:0000256" key="6">
    <source>
        <dbReference type="ARBA" id="ARBA00049486"/>
    </source>
</evidence>
<comment type="similarity">
    <text evidence="1">Belongs to the transferase hexapeptide repeat family.</text>
</comment>
<dbReference type="Pfam" id="PF00132">
    <property type="entry name" value="Hexapep"/>
    <property type="match status" value="1"/>
</dbReference>
<keyword evidence="4" id="KW-0808">Transferase</keyword>